<dbReference type="Proteomes" id="UP000664521">
    <property type="component" value="Unassembled WGS sequence"/>
</dbReference>
<dbReference type="AlphaFoldDB" id="A0A8H3G4S3"/>
<accession>A0A8H3G4S3</accession>
<keyword evidence="2" id="KW-0472">Membrane</keyword>
<feature type="region of interest" description="Disordered" evidence="1">
    <location>
        <begin position="391"/>
        <end position="410"/>
    </location>
</feature>
<dbReference type="EMBL" id="CAJPDS010000076">
    <property type="protein sequence ID" value="CAF9934577.1"/>
    <property type="molecule type" value="Genomic_DNA"/>
</dbReference>
<organism evidence="4 5">
    <name type="scientific">Heterodermia speciosa</name>
    <dbReference type="NCBI Taxonomy" id="116794"/>
    <lineage>
        <taxon>Eukaryota</taxon>
        <taxon>Fungi</taxon>
        <taxon>Dikarya</taxon>
        <taxon>Ascomycota</taxon>
        <taxon>Pezizomycotina</taxon>
        <taxon>Lecanoromycetes</taxon>
        <taxon>OSLEUM clade</taxon>
        <taxon>Lecanoromycetidae</taxon>
        <taxon>Caliciales</taxon>
        <taxon>Physciaceae</taxon>
        <taxon>Heterodermia</taxon>
    </lineage>
</organism>
<reference evidence="4" key="1">
    <citation type="submission" date="2021-03" db="EMBL/GenBank/DDBJ databases">
        <authorList>
            <person name="Tagirdzhanova G."/>
        </authorList>
    </citation>
    <scope>NUCLEOTIDE SEQUENCE</scope>
</reference>
<feature type="compositionally biased region" description="Basic and acidic residues" evidence="1">
    <location>
        <begin position="397"/>
        <end position="410"/>
    </location>
</feature>
<protein>
    <recommendedName>
        <fullName evidence="3">CorA-like transporter domain-containing protein</fullName>
    </recommendedName>
</protein>
<feature type="transmembrane region" description="Helical" evidence="2">
    <location>
        <begin position="346"/>
        <end position="368"/>
    </location>
</feature>
<evidence type="ECO:0000313" key="4">
    <source>
        <dbReference type="EMBL" id="CAF9934577.1"/>
    </source>
</evidence>
<keyword evidence="5" id="KW-1185">Reference proteome</keyword>
<proteinExistence type="predicted"/>
<keyword evidence="2" id="KW-0812">Transmembrane</keyword>
<dbReference type="Gene3D" id="1.20.58.340">
    <property type="entry name" value="Magnesium transport protein CorA, transmembrane region"/>
    <property type="match status" value="1"/>
</dbReference>
<feature type="domain" description="CorA-like transporter" evidence="3">
    <location>
        <begin position="1"/>
        <end position="158"/>
    </location>
</feature>
<sequence length="410" mass="47173">MFNALMTEFHIFPRFKEFILLFGSKRGDNEIAVPQLRFRRNVARIETPLEKRHSGFECAYGLKYVDLNKRSLRNPWSIRQTAIYHQHACKQQGNVSTWLFIAPSEKTRLSVERYMRESSNLLAVNPFEIHLIVLDNLLANWRPYIIYLTEKIAEQSDKLLVASITEKDPLQLLNIEERQVLKDFEDSLIDNMLILDSTRDTISSLLNNYLSYWHNCRHESRECEAGENDLIMIALQERMSEVSSSSRKIDTLHRKVQGSIKLLSSLLDLGNGNSLKELAKEARQENTTMRKLTEKSAQDAAAVKVLTMITLIYLPATVVSNFFSTQFVGQEQGAGGSNKVIVSSNAWLFAAVSVPLTLVTLAVWWLWVRFQAHERGVQKRRLPSWRAPWRKSNHVQTHRDDNLALSSAEK</sequence>
<dbReference type="Pfam" id="PF26616">
    <property type="entry name" value="CorA-like"/>
    <property type="match status" value="1"/>
</dbReference>
<evidence type="ECO:0000313" key="5">
    <source>
        <dbReference type="Proteomes" id="UP000664521"/>
    </source>
</evidence>
<dbReference type="OrthoDB" id="5396681at2759"/>
<gene>
    <name evidence="4" type="ORF">HETSPECPRED_009273</name>
</gene>
<dbReference type="InterPro" id="IPR058257">
    <property type="entry name" value="CorA-like_dom"/>
</dbReference>
<name>A0A8H3G4S3_9LECA</name>
<keyword evidence="2" id="KW-1133">Transmembrane helix</keyword>
<evidence type="ECO:0000256" key="2">
    <source>
        <dbReference type="SAM" id="Phobius"/>
    </source>
</evidence>
<evidence type="ECO:0000259" key="3">
    <source>
        <dbReference type="Pfam" id="PF26616"/>
    </source>
</evidence>
<evidence type="ECO:0000256" key="1">
    <source>
        <dbReference type="SAM" id="MobiDB-lite"/>
    </source>
</evidence>
<comment type="caution">
    <text evidence="4">The sequence shown here is derived from an EMBL/GenBank/DDBJ whole genome shotgun (WGS) entry which is preliminary data.</text>
</comment>